<reference evidence="3 4" key="1">
    <citation type="submission" date="2019-12" db="EMBL/GenBank/DDBJ databases">
        <title>Sporaefaciens musculi gen. nov., sp. nov., a novel bacterium isolated from the caecum of an obese mouse.</title>
        <authorList>
            <person name="Rasmussen T.S."/>
            <person name="Streidl T."/>
            <person name="Hitch T.C.A."/>
            <person name="Wortmann E."/>
            <person name="Deptula P."/>
            <person name="Hansen M."/>
            <person name="Nielsen D.S."/>
            <person name="Clavel T."/>
            <person name="Vogensen F.K."/>
        </authorList>
    </citation>
    <scope>NUCLEOTIDE SEQUENCE [LARGE SCALE GENOMIC DNA]</scope>
    <source>
        <strain evidence="3 4">WCA-9-b2</strain>
    </source>
</reference>
<dbReference type="GO" id="GO:0042802">
    <property type="term" value="F:identical protein binding"/>
    <property type="evidence" value="ECO:0007669"/>
    <property type="project" value="TreeGrafter"/>
</dbReference>
<proteinExistence type="predicted"/>
<dbReference type="CDD" id="cd16935">
    <property type="entry name" value="HATPase_AgrC-ComD-like"/>
    <property type="match status" value="1"/>
</dbReference>
<dbReference type="InterPro" id="IPR032834">
    <property type="entry name" value="NatK-like_C"/>
</dbReference>
<feature type="transmembrane region" description="Helical" evidence="1">
    <location>
        <begin position="157"/>
        <end position="180"/>
    </location>
</feature>
<dbReference type="EMBL" id="WUQX01000001">
    <property type="protein sequence ID" value="MXP74939.1"/>
    <property type="molecule type" value="Genomic_DNA"/>
</dbReference>
<evidence type="ECO:0000259" key="2">
    <source>
        <dbReference type="Pfam" id="PF14501"/>
    </source>
</evidence>
<feature type="transmembrane region" description="Helical" evidence="1">
    <location>
        <begin position="6"/>
        <end position="24"/>
    </location>
</feature>
<dbReference type="Gene3D" id="3.30.565.10">
    <property type="entry name" value="Histidine kinase-like ATPase, C-terminal domain"/>
    <property type="match status" value="1"/>
</dbReference>
<dbReference type="SUPFAM" id="SSF55874">
    <property type="entry name" value="ATPase domain of HSP90 chaperone/DNA topoisomerase II/histidine kinase"/>
    <property type="match status" value="1"/>
</dbReference>
<evidence type="ECO:0000313" key="4">
    <source>
        <dbReference type="Proteomes" id="UP000460412"/>
    </source>
</evidence>
<protein>
    <submittedName>
        <fullName evidence="3">GHKL domain-containing protein</fullName>
    </submittedName>
</protein>
<keyword evidence="1" id="KW-1133">Transmembrane helix</keyword>
<feature type="transmembrane region" description="Helical" evidence="1">
    <location>
        <begin position="124"/>
        <end position="145"/>
    </location>
</feature>
<dbReference type="PANTHER" id="PTHR40448">
    <property type="entry name" value="TWO-COMPONENT SENSOR HISTIDINE KINASE"/>
    <property type="match status" value="1"/>
</dbReference>
<evidence type="ECO:0000256" key="1">
    <source>
        <dbReference type="SAM" id="Phobius"/>
    </source>
</evidence>
<name>A0A7X3MEG8_9FIRM</name>
<dbReference type="PANTHER" id="PTHR40448:SF1">
    <property type="entry name" value="TWO-COMPONENT SENSOR HISTIDINE KINASE"/>
    <property type="match status" value="1"/>
</dbReference>
<organism evidence="3 4">
    <name type="scientific">Sporofaciens musculi</name>
    <dbReference type="NCBI Taxonomy" id="2681861"/>
    <lineage>
        <taxon>Bacteria</taxon>
        <taxon>Bacillati</taxon>
        <taxon>Bacillota</taxon>
        <taxon>Clostridia</taxon>
        <taxon>Lachnospirales</taxon>
        <taxon>Lachnospiraceae</taxon>
        <taxon>Sporofaciens</taxon>
    </lineage>
</organism>
<dbReference type="Proteomes" id="UP000460412">
    <property type="component" value="Unassembled WGS sequence"/>
</dbReference>
<dbReference type="Pfam" id="PF14501">
    <property type="entry name" value="HATPase_c_5"/>
    <property type="match status" value="1"/>
</dbReference>
<feature type="transmembrane region" description="Helical" evidence="1">
    <location>
        <begin position="36"/>
        <end position="55"/>
    </location>
</feature>
<dbReference type="InterPro" id="IPR036890">
    <property type="entry name" value="HATPase_C_sf"/>
</dbReference>
<accession>A0A7X3MEG8</accession>
<evidence type="ECO:0000313" key="3">
    <source>
        <dbReference type="EMBL" id="MXP74939.1"/>
    </source>
</evidence>
<keyword evidence="1" id="KW-0472">Membrane</keyword>
<gene>
    <name evidence="3" type="ORF">GN277_05965</name>
</gene>
<dbReference type="AlphaFoldDB" id="A0A7X3MEG8"/>
<feature type="transmembrane region" description="Helical" evidence="1">
    <location>
        <begin position="200"/>
        <end position="218"/>
    </location>
</feature>
<dbReference type="RefSeq" id="WP_159750263.1">
    <property type="nucleotide sequence ID" value="NZ_WUQX01000001.1"/>
</dbReference>
<feature type="transmembrane region" description="Helical" evidence="1">
    <location>
        <begin position="61"/>
        <end position="78"/>
    </location>
</feature>
<feature type="domain" description="Sensor histidine kinase NatK-like C-terminal" evidence="2">
    <location>
        <begin position="339"/>
        <end position="439"/>
    </location>
</feature>
<keyword evidence="1" id="KW-0812">Transmembrane</keyword>
<comment type="caution">
    <text evidence="3">The sequence shown here is derived from an EMBL/GenBank/DDBJ whole genome shotgun (WGS) entry which is preliminary data.</text>
</comment>
<keyword evidence="4" id="KW-1185">Reference proteome</keyword>
<sequence>MTLAYIINNLLFVIPCILLLLLVFKDQLKKPEIPLILAGIFLFVAASFWGAYIYLALGSPLQRFVLSMISTFIGVFIFSSVCRYNFLQSFFMIAVVKSYSENIRFLSSHIYFLITDKLPEYAMLQISCITTVLTILTFPFIWLFYKKMMRPALDYTISLSVWKFIWVVPVCNNAIFTLIITTDVSHYTYYPENEFSLIPPLWIMLTFSTYIILLKMVIDVSQNAQLQENLHLSETQIAAQQKQMELLQHNIQETSRFRHDMRHHFLAIEGYINNKDPEGLRAYIRQSMVLFPVQSVRFYCSSVAVNALLCYYQEKTEAEGISLSLDISLDYPPPVTDTEFCIILGNLLENACEACERMKSKKRFINVKLSMASSSILVIKVSNSYEGSIRLAPDGTFLSSKVRDRKGIGLASVLSTTDNYNGIARIEYPENIFKVSLLLNGKSEPSKTPKAEPIS</sequence>